<name>A0ABY1VRN3_HAEAE</name>
<accession>A0ABY1VRN3</accession>
<dbReference type="RefSeq" id="WP_006995455.1">
    <property type="nucleotide sequence ID" value="NZ_CP082857.1"/>
</dbReference>
<reference evidence="1 2" key="1">
    <citation type="submission" date="2018-06" db="EMBL/GenBank/DDBJ databases">
        <authorList>
            <consortium name="Pathogen Informatics"/>
            <person name="Doyle S."/>
        </authorList>
    </citation>
    <scope>NUCLEOTIDE SEQUENCE [LARGE SCALE GENOMIC DNA]</scope>
    <source>
        <strain evidence="1 2">NCTC8502</strain>
    </source>
</reference>
<gene>
    <name evidence="1" type="ORF">NCTC8502_00246</name>
</gene>
<keyword evidence="2" id="KW-1185">Reference proteome</keyword>
<dbReference type="Proteomes" id="UP000249400">
    <property type="component" value="Chromosome 1"/>
</dbReference>
<protein>
    <submittedName>
        <fullName evidence="1">Uncharacterized protein</fullName>
    </submittedName>
</protein>
<dbReference type="EMBL" id="LS483429">
    <property type="protein sequence ID" value="SQH35282.1"/>
    <property type="molecule type" value="Genomic_DNA"/>
</dbReference>
<proteinExistence type="predicted"/>
<organism evidence="1 2">
    <name type="scientific">Haemophilus aegyptius</name>
    <dbReference type="NCBI Taxonomy" id="197575"/>
    <lineage>
        <taxon>Bacteria</taxon>
        <taxon>Pseudomonadati</taxon>
        <taxon>Pseudomonadota</taxon>
        <taxon>Gammaproteobacteria</taxon>
        <taxon>Pasteurellales</taxon>
        <taxon>Pasteurellaceae</taxon>
        <taxon>Haemophilus</taxon>
    </lineage>
</organism>
<evidence type="ECO:0000313" key="1">
    <source>
        <dbReference type="EMBL" id="SQH35282.1"/>
    </source>
</evidence>
<sequence>MEEKKYAVTLEFKVGVTDDDLTFNVKTEYHQEVTVLYVKDAMTCLMFKLPEIVRAGWIAFEGMDANVKNGFEHKIKLDFCTQDGDEWDVSAKVDNPNEIGHTLIGIIKKILLKDPVIDKILQNAK</sequence>
<evidence type="ECO:0000313" key="2">
    <source>
        <dbReference type="Proteomes" id="UP000249400"/>
    </source>
</evidence>